<dbReference type="RefSeq" id="WP_129473891.1">
    <property type="nucleotide sequence ID" value="NZ_SDWS01000002.1"/>
</dbReference>
<name>A0A4Q2RWF4_9ACTN</name>
<evidence type="ECO:0000256" key="1">
    <source>
        <dbReference type="SAM" id="MobiDB-lite"/>
    </source>
</evidence>
<dbReference type="Proteomes" id="UP000291838">
    <property type="component" value="Unassembled WGS sequence"/>
</dbReference>
<dbReference type="Pfam" id="PF10646">
    <property type="entry name" value="Germane"/>
    <property type="match status" value="1"/>
</dbReference>
<keyword evidence="4" id="KW-1185">Reference proteome</keyword>
<organism evidence="3 4">
    <name type="scientific">Nocardioides glacieisoli</name>
    <dbReference type="NCBI Taxonomy" id="1168730"/>
    <lineage>
        <taxon>Bacteria</taxon>
        <taxon>Bacillati</taxon>
        <taxon>Actinomycetota</taxon>
        <taxon>Actinomycetes</taxon>
        <taxon>Propionibacteriales</taxon>
        <taxon>Nocardioidaceae</taxon>
        <taxon>Nocardioides</taxon>
    </lineage>
</organism>
<reference evidence="3 4" key="1">
    <citation type="submission" date="2019-01" db="EMBL/GenBank/DDBJ databases">
        <title>Novel species of Nocardioides.</title>
        <authorList>
            <person name="Liu Q."/>
            <person name="Xin Y.-H."/>
        </authorList>
    </citation>
    <scope>NUCLEOTIDE SEQUENCE [LARGE SCALE GENOMIC DNA]</scope>
    <source>
        <strain evidence="3 4">HLT3-15</strain>
    </source>
</reference>
<feature type="region of interest" description="Disordered" evidence="1">
    <location>
        <begin position="28"/>
        <end position="63"/>
    </location>
</feature>
<evidence type="ECO:0000313" key="3">
    <source>
        <dbReference type="EMBL" id="RYB92285.1"/>
    </source>
</evidence>
<gene>
    <name evidence="3" type="ORF">EUA06_04820</name>
</gene>
<dbReference type="PROSITE" id="PS51257">
    <property type="entry name" value="PROKAR_LIPOPROTEIN"/>
    <property type="match status" value="1"/>
</dbReference>
<dbReference type="InterPro" id="IPR019606">
    <property type="entry name" value="GerMN"/>
</dbReference>
<dbReference type="SMART" id="SM00909">
    <property type="entry name" value="Germane"/>
    <property type="match status" value="1"/>
</dbReference>
<dbReference type="AlphaFoldDB" id="A0A4Q2RWF4"/>
<evidence type="ECO:0000259" key="2">
    <source>
        <dbReference type="SMART" id="SM00909"/>
    </source>
</evidence>
<evidence type="ECO:0000313" key="4">
    <source>
        <dbReference type="Proteomes" id="UP000291838"/>
    </source>
</evidence>
<proteinExistence type="predicted"/>
<dbReference type="OrthoDB" id="3774064at2"/>
<dbReference type="EMBL" id="SDWS01000002">
    <property type="protein sequence ID" value="RYB92285.1"/>
    <property type="molecule type" value="Genomic_DNA"/>
</dbReference>
<feature type="domain" description="GerMN" evidence="2">
    <location>
        <begin position="96"/>
        <end position="184"/>
    </location>
</feature>
<accession>A0A4Q2RWF4</accession>
<sequence>MSPERPRPRIALASAVAMALSVLGGCGLPDEERTQVVEDASVPYDLLGEGEATPSAPSEDPAVPREVPVVFWLGPDERLAPSAVDVSCEGSPADVAREVLDALAGAPSTTQRDSGLASAIPSTARLGLVRVEEGVAEVDLDPVAIGDAERLPLAVGQVVLSVTSAPGVEAVELVTSGRAVDVPLPGGALATGAVTADDYAVLLPPRLRSAVADSGDIGCPDPPS</sequence>
<protein>
    <recommendedName>
        <fullName evidence="2">GerMN domain-containing protein</fullName>
    </recommendedName>
</protein>
<comment type="caution">
    <text evidence="3">The sequence shown here is derived from an EMBL/GenBank/DDBJ whole genome shotgun (WGS) entry which is preliminary data.</text>
</comment>